<evidence type="ECO:0000256" key="2">
    <source>
        <dbReference type="SAM" id="SignalP"/>
    </source>
</evidence>
<gene>
    <name evidence="3" type="ORF">BN873_40006</name>
</gene>
<keyword evidence="4" id="KW-1185">Reference proteome</keyword>
<dbReference type="Proteomes" id="UP000035760">
    <property type="component" value="Unassembled WGS sequence"/>
</dbReference>
<feature type="chain" id="PRO_5004878465" description="TIGR03759 family integrating conjugative element protein" evidence="2">
    <location>
        <begin position="21"/>
        <end position="273"/>
    </location>
</feature>
<feature type="signal peptide" evidence="2">
    <location>
        <begin position="1"/>
        <end position="20"/>
    </location>
</feature>
<evidence type="ECO:0008006" key="5">
    <source>
        <dbReference type="Google" id="ProtNLM"/>
    </source>
</evidence>
<evidence type="ECO:0000313" key="4">
    <source>
        <dbReference type="Proteomes" id="UP000035760"/>
    </source>
</evidence>
<protein>
    <recommendedName>
        <fullName evidence="5">TIGR03759 family integrating conjugative element protein</fullName>
    </recommendedName>
</protein>
<reference evidence="3" key="1">
    <citation type="submission" date="2013-07" db="EMBL/GenBank/DDBJ databases">
        <authorList>
            <person name="McIlroy S."/>
        </authorList>
    </citation>
    <scope>NUCLEOTIDE SEQUENCE [LARGE SCALE GENOMIC DNA]</scope>
    <source>
        <strain evidence="3">Run_A_D11</strain>
    </source>
</reference>
<evidence type="ECO:0000256" key="1">
    <source>
        <dbReference type="SAM" id="MobiDB-lite"/>
    </source>
</evidence>
<feature type="region of interest" description="Disordered" evidence="1">
    <location>
        <begin position="147"/>
        <end position="175"/>
    </location>
</feature>
<sequence length="273" mass="29814">MRPWLPLALVSALIPLGVDAEPARIEPTTIEHTALGPASDQELADHWDLTLPEVQRYQTFMVVEGRYFYQHLDPVMVLGLIETDPTQRARYAEKYLLAERHRIAQQTGFAQLVASVQLRRFGLEAPVDFSKLPQAANAPDYWAARAQRDGSDATVARTSDPATPPTPPPTPQAGDAVDLLITPTCHAPCHAKLSALLALPGVRVRVYGRGFTDPHALTTWLAQWPGAGLDPAAKAAATARIEPRRYDPVIFDGYALTPPLALLRRQGVVIGTL</sequence>
<organism evidence="3 4">
    <name type="scientific">Candidatus Competibacter denitrificans Run_A_D11</name>
    <dbReference type="NCBI Taxonomy" id="1400863"/>
    <lineage>
        <taxon>Bacteria</taxon>
        <taxon>Pseudomonadati</taxon>
        <taxon>Pseudomonadota</taxon>
        <taxon>Gammaproteobacteria</taxon>
        <taxon>Candidatus Competibacteraceae</taxon>
        <taxon>Candidatus Competibacter</taxon>
    </lineage>
</organism>
<feature type="compositionally biased region" description="Pro residues" evidence="1">
    <location>
        <begin position="162"/>
        <end position="171"/>
    </location>
</feature>
<evidence type="ECO:0000313" key="3">
    <source>
        <dbReference type="EMBL" id="CDI03146.1"/>
    </source>
</evidence>
<dbReference type="AlphaFoldDB" id="W6M5J8"/>
<dbReference type="EMBL" id="CBTJ020000047">
    <property type="protein sequence ID" value="CDI03146.1"/>
    <property type="molecule type" value="Genomic_DNA"/>
</dbReference>
<comment type="caution">
    <text evidence="3">The sequence shown here is derived from an EMBL/GenBank/DDBJ whole genome shotgun (WGS) entry which is preliminary data.</text>
</comment>
<reference evidence="3" key="2">
    <citation type="submission" date="2014-03" db="EMBL/GenBank/DDBJ databases">
        <title>Candidatus Competibacter-lineage genomes retrieved from metagenomes reveal functional metabolic diversity.</title>
        <authorList>
            <person name="McIlroy S.J."/>
            <person name="Albertsen M."/>
            <person name="Andresen E.K."/>
            <person name="Saunders A.M."/>
            <person name="Kristiansen R."/>
            <person name="Stokholm-Bjerregaard M."/>
            <person name="Nielsen K.L."/>
            <person name="Nielsen P.H."/>
        </authorList>
    </citation>
    <scope>NUCLEOTIDE SEQUENCE</scope>
    <source>
        <strain evidence="3">Run_A_D11</strain>
    </source>
</reference>
<name>W6M5J8_9GAMM</name>
<dbReference type="OrthoDB" id="8442378at2"/>
<dbReference type="STRING" id="1400863.BN873_40006"/>
<accession>W6M5J8</accession>
<proteinExistence type="predicted"/>
<dbReference type="RefSeq" id="WP_048673674.1">
    <property type="nucleotide sequence ID" value="NZ_CBTJ020000047.1"/>
</dbReference>
<keyword evidence="2" id="KW-0732">Signal</keyword>